<dbReference type="EMBL" id="JAUFPT010000013">
    <property type="protein sequence ID" value="MDN3569986.1"/>
    <property type="molecule type" value="Genomic_DNA"/>
</dbReference>
<name>A0ABT8AKF6_9HYPH</name>
<reference evidence="2" key="1">
    <citation type="journal article" date="2019" name="Int. J. Syst. Evol. Microbiol.">
        <title>The Global Catalogue of Microorganisms (GCM) 10K type strain sequencing project: providing services to taxonomists for standard genome sequencing and annotation.</title>
        <authorList>
            <consortium name="The Broad Institute Genomics Platform"/>
            <consortium name="The Broad Institute Genome Sequencing Center for Infectious Disease"/>
            <person name="Wu L."/>
            <person name="Ma J."/>
        </authorList>
    </citation>
    <scope>NUCLEOTIDE SEQUENCE [LARGE SCALE GENOMIC DNA]</scope>
    <source>
        <strain evidence="2">CECT 7806</strain>
    </source>
</reference>
<accession>A0ABT8AKF6</accession>
<dbReference type="Proteomes" id="UP001244297">
    <property type="component" value="Unassembled WGS sequence"/>
</dbReference>
<evidence type="ECO:0000313" key="1">
    <source>
        <dbReference type="EMBL" id="MDN3569986.1"/>
    </source>
</evidence>
<dbReference type="SUPFAM" id="SSF141371">
    <property type="entry name" value="PilZ domain-like"/>
    <property type="match status" value="1"/>
</dbReference>
<comment type="caution">
    <text evidence="1">The sequence shown here is derived from an EMBL/GenBank/DDBJ whole genome shotgun (WGS) entry which is preliminary data.</text>
</comment>
<organism evidence="1 2">
    <name type="scientific">Methylobacterium longum</name>
    <dbReference type="NCBI Taxonomy" id="767694"/>
    <lineage>
        <taxon>Bacteria</taxon>
        <taxon>Pseudomonadati</taxon>
        <taxon>Pseudomonadota</taxon>
        <taxon>Alphaproteobacteria</taxon>
        <taxon>Hyphomicrobiales</taxon>
        <taxon>Methylobacteriaceae</taxon>
        <taxon>Methylobacterium</taxon>
    </lineage>
</organism>
<sequence>MTERRTEIRTRLNITGIILADEHRTMPCIVSDRSASGIRVTLPCADELPDAFILTVDETGEALVCRAAWRKSDQIGCTADALMTAWLAQPALRRQPAWTKAT</sequence>
<proteinExistence type="predicted"/>
<keyword evidence="2" id="KW-1185">Reference proteome</keyword>
<dbReference type="RefSeq" id="WP_238290402.1">
    <property type="nucleotide sequence ID" value="NZ_BPQS01000023.1"/>
</dbReference>
<gene>
    <name evidence="1" type="ORF">QWZ18_05015</name>
</gene>
<protein>
    <submittedName>
        <fullName evidence="1">PilZ domain-containing protein</fullName>
    </submittedName>
</protein>
<evidence type="ECO:0000313" key="2">
    <source>
        <dbReference type="Proteomes" id="UP001244297"/>
    </source>
</evidence>